<feature type="domain" description="Fibrinogen C-terminal" evidence="1">
    <location>
        <begin position="1"/>
        <end position="174"/>
    </location>
</feature>
<dbReference type="InParanoid" id="B0WNT9"/>
<dbReference type="PROSITE" id="PS51406">
    <property type="entry name" value="FIBRINOGEN_C_2"/>
    <property type="match status" value="1"/>
</dbReference>
<dbReference type="HOGENOM" id="CLU_038628_6_2_1"/>
<dbReference type="EMBL" id="DS232015">
    <property type="protein sequence ID" value="EDS31934.1"/>
    <property type="molecule type" value="Genomic_DNA"/>
</dbReference>
<dbReference type="InterPro" id="IPR002181">
    <property type="entry name" value="Fibrinogen_a/b/g_C_dom"/>
</dbReference>
<organism>
    <name type="scientific">Culex quinquefasciatus</name>
    <name type="common">Southern house mosquito</name>
    <name type="synonym">Culex pungens</name>
    <dbReference type="NCBI Taxonomy" id="7176"/>
    <lineage>
        <taxon>Eukaryota</taxon>
        <taxon>Metazoa</taxon>
        <taxon>Ecdysozoa</taxon>
        <taxon>Arthropoda</taxon>
        <taxon>Hexapoda</taxon>
        <taxon>Insecta</taxon>
        <taxon>Pterygota</taxon>
        <taxon>Neoptera</taxon>
        <taxon>Endopterygota</taxon>
        <taxon>Diptera</taxon>
        <taxon>Nematocera</taxon>
        <taxon>Culicoidea</taxon>
        <taxon>Culicidae</taxon>
        <taxon>Culicinae</taxon>
        <taxon>Culicini</taxon>
        <taxon>Culex</taxon>
        <taxon>Culex</taxon>
    </lineage>
</organism>
<evidence type="ECO:0000259" key="1">
    <source>
        <dbReference type="PROSITE" id="PS51406"/>
    </source>
</evidence>
<accession>B0WNT9</accession>
<dbReference type="SUPFAM" id="SSF56496">
    <property type="entry name" value="Fibrinogen C-terminal domain-like"/>
    <property type="match status" value="1"/>
</dbReference>
<evidence type="ECO:0000313" key="2">
    <source>
        <dbReference type="EMBL" id="EDS31934.1"/>
    </source>
</evidence>
<dbReference type="Proteomes" id="UP000002320">
    <property type="component" value="Unassembled WGS sequence"/>
</dbReference>
<dbReference type="GO" id="GO:0005615">
    <property type="term" value="C:extracellular space"/>
    <property type="evidence" value="ECO:0007669"/>
    <property type="project" value="TreeGrafter"/>
</dbReference>
<dbReference type="Pfam" id="PF00147">
    <property type="entry name" value="Fibrinogen_C"/>
    <property type="match status" value="1"/>
</dbReference>
<reference evidence="3" key="2">
    <citation type="submission" date="2020-05" db="UniProtKB">
        <authorList>
            <consortium name="EnsemblMetazoa"/>
        </authorList>
    </citation>
    <scope>IDENTIFICATION</scope>
    <source>
        <strain evidence="3">JHB</strain>
    </source>
</reference>
<proteinExistence type="predicted"/>
<dbReference type="OMA" id="SNTHCAQ"/>
<dbReference type="eggNOG" id="KOG2579">
    <property type="taxonomic scope" value="Eukaryota"/>
</dbReference>
<dbReference type="EnsemblMetazoa" id="CPIJ008807-RA">
    <property type="protein sequence ID" value="CPIJ008807-PA"/>
    <property type="gene ID" value="CPIJ008807"/>
</dbReference>
<sequence length="174" mass="20043">MTTFGGRWIVFQQRVPGQDNFELSFNGSFTEYQTGFGTVGKDSEFWLGLEALHQITSSGDYELVVELKDEYEKYGYARYSKFHVAGVDDKYRLIVGGYSGTASDALSQQNKAQFSTYDSDNDNSRWNCAKDTWSGGWWYNKCDDESAPNFQIGPFWPNFTGYYGTYTRMMIRHK</sequence>
<dbReference type="STRING" id="7176.B0WNT9"/>
<dbReference type="OrthoDB" id="7743108at2759"/>
<dbReference type="SMART" id="SM00186">
    <property type="entry name" value="FBG"/>
    <property type="match status" value="1"/>
</dbReference>
<dbReference type="VEuPathDB" id="VectorBase:CPIJ008807"/>
<keyword evidence="4" id="KW-1185">Reference proteome</keyword>
<name>B0WNT9_CULQU</name>
<dbReference type="InterPro" id="IPR050373">
    <property type="entry name" value="Fibrinogen_C-term_domain"/>
</dbReference>
<dbReference type="KEGG" id="cqu:CpipJ_CPIJ008807"/>
<dbReference type="VEuPathDB" id="VectorBase:CQUJHB005299"/>
<dbReference type="Gene3D" id="3.90.215.10">
    <property type="entry name" value="Gamma Fibrinogen, chain A, domain 1"/>
    <property type="match status" value="1"/>
</dbReference>
<reference evidence="2" key="1">
    <citation type="submission" date="2007-03" db="EMBL/GenBank/DDBJ databases">
        <title>Annotation of Culex pipiens quinquefasciatus.</title>
        <authorList>
            <consortium name="The Broad Institute Genome Sequencing Platform"/>
            <person name="Atkinson P.W."/>
            <person name="Hemingway J."/>
            <person name="Christensen B.M."/>
            <person name="Higgs S."/>
            <person name="Kodira C."/>
            <person name="Hannick L."/>
            <person name="Megy K."/>
            <person name="O'Leary S."/>
            <person name="Pearson M."/>
            <person name="Haas B.J."/>
            <person name="Mauceli E."/>
            <person name="Wortman J.R."/>
            <person name="Lee N.H."/>
            <person name="Guigo R."/>
            <person name="Stanke M."/>
            <person name="Alvarado L."/>
            <person name="Amedeo P."/>
            <person name="Antoine C.H."/>
            <person name="Arensburger P."/>
            <person name="Bidwell S.L."/>
            <person name="Crawford M."/>
            <person name="Camaro F."/>
            <person name="Devon K."/>
            <person name="Engels R."/>
            <person name="Hammond M."/>
            <person name="Howarth C."/>
            <person name="Koehrsen M."/>
            <person name="Lawson D."/>
            <person name="Montgomery P."/>
            <person name="Nene V."/>
            <person name="Nusbaum C."/>
            <person name="Puiu D."/>
            <person name="Romero-Severson J."/>
            <person name="Severson D.W."/>
            <person name="Shumway M."/>
            <person name="Sisk P."/>
            <person name="Stolte C."/>
            <person name="Zeng Q."/>
            <person name="Eisenstadt E."/>
            <person name="Fraser-Liggett C."/>
            <person name="Strausberg R."/>
            <person name="Galagan J."/>
            <person name="Birren B."/>
            <person name="Collins F.H."/>
        </authorList>
    </citation>
    <scope>NUCLEOTIDE SEQUENCE [LARGE SCALE GENOMIC DNA]</scope>
    <source>
        <strain evidence="2">JHB</strain>
    </source>
</reference>
<dbReference type="PANTHER" id="PTHR19143">
    <property type="entry name" value="FIBRINOGEN/TENASCIN/ANGIOPOEITIN"/>
    <property type="match status" value="1"/>
</dbReference>
<gene>
    <name evidence="3" type="primary">6041062</name>
    <name evidence="2" type="ORF">CpipJ_CPIJ008807</name>
</gene>
<dbReference type="InterPro" id="IPR036056">
    <property type="entry name" value="Fibrinogen-like_C"/>
</dbReference>
<evidence type="ECO:0000313" key="3">
    <source>
        <dbReference type="EnsemblMetazoa" id="CPIJ008807-PA"/>
    </source>
</evidence>
<dbReference type="InterPro" id="IPR014716">
    <property type="entry name" value="Fibrinogen_a/b/g_C_1"/>
</dbReference>
<evidence type="ECO:0000313" key="4">
    <source>
        <dbReference type="Proteomes" id="UP000002320"/>
    </source>
</evidence>
<dbReference type="AlphaFoldDB" id="B0WNT9"/>
<protein>
    <submittedName>
        <fullName evidence="2">Ficolin-1</fullName>
    </submittedName>
</protein>
<dbReference type="PANTHER" id="PTHR19143:SF327">
    <property type="entry name" value="FI21813P1-RELATED"/>
    <property type="match status" value="1"/>
</dbReference>